<evidence type="ECO:0000259" key="1">
    <source>
        <dbReference type="Pfam" id="PF13649"/>
    </source>
</evidence>
<dbReference type="EMBL" id="JAUZMY010000007">
    <property type="protein sequence ID" value="MEE2037508.1"/>
    <property type="molecule type" value="Genomic_DNA"/>
</dbReference>
<dbReference type="Proteomes" id="UP001356095">
    <property type="component" value="Unassembled WGS sequence"/>
</dbReference>
<dbReference type="Gene3D" id="3.40.50.150">
    <property type="entry name" value="Vaccinia Virus protein VP39"/>
    <property type="match status" value="1"/>
</dbReference>
<gene>
    <name evidence="2" type="ORF">Q8791_09780</name>
</gene>
<reference evidence="2 3" key="1">
    <citation type="submission" date="2023-08" db="EMBL/GenBank/DDBJ databases">
        <authorList>
            <person name="Girao M."/>
            <person name="Carvalho M.F."/>
        </authorList>
    </citation>
    <scope>NUCLEOTIDE SEQUENCE [LARGE SCALE GENOMIC DNA]</scope>
    <source>
        <strain evidence="2 3">CT-R113</strain>
    </source>
</reference>
<dbReference type="InterPro" id="IPR041698">
    <property type="entry name" value="Methyltransf_25"/>
</dbReference>
<organism evidence="2 3">
    <name type="scientific">Nocardiopsis codii</name>
    <dbReference type="NCBI Taxonomy" id="3065942"/>
    <lineage>
        <taxon>Bacteria</taxon>
        <taxon>Bacillati</taxon>
        <taxon>Actinomycetota</taxon>
        <taxon>Actinomycetes</taxon>
        <taxon>Streptosporangiales</taxon>
        <taxon>Nocardiopsidaceae</taxon>
        <taxon>Nocardiopsis</taxon>
    </lineage>
</organism>
<name>A0ABU7K5I3_9ACTN</name>
<proteinExistence type="predicted"/>
<dbReference type="Pfam" id="PF13649">
    <property type="entry name" value="Methyltransf_25"/>
    <property type="match status" value="1"/>
</dbReference>
<dbReference type="InterPro" id="IPR029063">
    <property type="entry name" value="SAM-dependent_MTases_sf"/>
</dbReference>
<keyword evidence="3" id="KW-1185">Reference proteome</keyword>
<dbReference type="GO" id="GO:0008168">
    <property type="term" value="F:methyltransferase activity"/>
    <property type="evidence" value="ECO:0007669"/>
    <property type="project" value="UniProtKB-KW"/>
</dbReference>
<dbReference type="GO" id="GO:0032259">
    <property type="term" value="P:methylation"/>
    <property type="evidence" value="ECO:0007669"/>
    <property type="project" value="UniProtKB-KW"/>
</dbReference>
<accession>A0ABU7K5I3</accession>
<protein>
    <submittedName>
        <fullName evidence="2">Class I SAM-dependent methyltransferase</fullName>
        <ecNumber evidence="2">2.1.-.-</ecNumber>
    </submittedName>
</protein>
<dbReference type="SUPFAM" id="SSF53335">
    <property type="entry name" value="S-adenosyl-L-methionine-dependent methyltransferases"/>
    <property type="match status" value="1"/>
</dbReference>
<dbReference type="RefSeq" id="WP_330091300.1">
    <property type="nucleotide sequence ID" value="NZ_JAUZMY010000007.1"/>
</dbReference>
<dbReference type="EC" id="2.1.-.-" evidence="2"/>
<sequence length="262" mass="27471">MSTTGVPAFAPEWLALREGADARARATAPPALLRGHGRVVADLGCGTGSMGRWLGPRLTGPQRWILFDRDPALLEAARGRVPAASVRTRRLDLASLRATDLEGVTLVVASALLDLLTGAEAEVLAGTVSAAGCPALFSLTVVGRVELSPGDPSDAAFAEAFDAHQRRDGRLGPEAAAFTAAAFEGLGRQVRSFPSPWRLGPGDAALTRAWLRGWVDAAVDQNPSLPGDAYLERRLAECSRGELAVTVDHTDLLVLPSPPESA</sequence>
<keyword evidence="2" id="KW-0808">Transferase</keyword>
<evidence type="ECO:0000313" key="3">
    <source>
        <dbReference type="Proteomes" id="UP001356095"/>
    </source>
</evidence>
<keyword evidence="2" id="KW-0489">Methyltransferase</keyword>
<feature type="domain" description="Methyltransferase" evidence="1">
    <location>
        <begin position="40"/>
        <end position="120"/>
    </location>
</feature>
<evidence type="ECO:0000313" key="2">
    <source>
        <dbReference type="EMBL" id="MEE2037508.1"/>
    </source>
</evidence>
<comment type="caution">
    <text evidence="2">The sequence shown here is derived from an EMBL/GenBank/DDBJ whole genome shotgun (WGS) entry which is preliminary data.</text>
</comment>